<evidence type="ECO:0000313" key="2">
    <source>
        <dbReference type="EMBL" id="MFC7096710.1"/>
    </source>
</evidence>
<keyword evidence="1" id="KW-0812">Transmembrane</keyword>
<dbReference type="AlphaFoldDB" id="A0ABD5WSW2"/>
<dbReference type="Proteomes" id="UP001596388">
    <property type="component" value="Unassembled WGS sequence"/>
</dbReference>
<sequence length="53" mass="5212">MDTATRLAAAGLQSTILGVVVFQHAATTDAGPLLSGLLAGVGTLLVGYAVVTE</sequence>
<reference evidence="2 3" key="1">
    <citation type="journal article" date="2019" name="Int. J. Syst. Evol. Microbiol.">
        <title>The Global Catalogue of Microorganisms (GCM) 10K type strain sequencing project: providing services to taxonomists for standard genome sequencing and annotation.</title>
        <authorList>
            <consortium name="The Broad Institute Genomics Platform"/>
            <consortium name="The Broad Institute Genome Sequencing Center for Infectious Disease"/>
            <person name="Wu L."/>
            <person name="Ma J."/>
        </authorList>
    </citation>
    <scope>NUCLEOTIDE SEQUENCE [LARGE SCALE GENOMIC DNA]</scope>
    <source>
        <strain evidence="2 3">DT55</strain>
    </source>
</reference>
<feature type="transmembrane region" description="Helical" evidence="1">
    <location>
        <begin position="7"/>
        <end position="26"/>
    </location>
</feature>
<name>A0ABD5WSW2_9EURY</name>
<proteinExistence type="predicted"/>
<protein>
    <submittedName>
        <fullName evidence="2">Uncharacterized protein</fullName>
    </submittedName>
</protein>
<dbReference type="RefSeq" id="WP_276238827.1">
    <property type="nucleotide sequence ID" value="NZ_CP119989.1"/>
</dbReference>
<evidence type="ECO:0000313" key="3">
    <source>
        <dbReference type="Proteomes" id="UP001596388"/>
    </source>
</evidence>
<organism evidence="2 3">
    <name type="scientific">Halobaculum marinum</name>
    <dbReference type="NCBI Taxonomy" id="3031996"/>
    <lineage>
        <taxon>Archaea</taxon>
        <taxon>Methanobacteriati</taxon>
        <taxon>Methanobacteriota</taxon>
        <taxon>Stenosarchaea group</taxon>
        <taxon>Halobacteria</taxon>
        <taxon>Halobacteriales</taxon>
        <taxon>Haloferacaceae</taxon>
        <taxon>Halobaculum</taxon>
    </lineage>
</organism>
<keyword evidence="3" id="KW-1185">Reference proteome</keyword>
<keyword evidence="1" id="KW-1133">Transmembrane helix</keyword>
<feature type="transmembrane region" description="Helical" evidence="1">
    <location>
        <begin position="32"/>
        <end position="51"/>
    </location>
</feature>
<comment type="caution">
    <text evidence="2">The sequence shown here is derived from an EMBL/GenBank/DDBJ whole genome shotgun (WGS) entry which is preliminary data.</text>
</comment>
<dbReference type="GeneID" id="79269399"/>
<accession>A0ABD5WSW2</accession>
<keyword evidence="1" id="KW-0472">Membrane</keyword>
<dbReference type="EMBL" id="JBHTAG010000002">
    <property type="protein sequence ID" value="MFC7096710.1"/>
    <property type="molecule type" value="Genomic_DNA"/>
</dbReference>
<evidence type="ECO:0000256" key="1">
    <source>
        <dbReference type="SAM" id="Phobius"/>
    </source>
</evidence>
<gene>
    <name evidence="2" type="ORF">ACFQKD_05270</name>
</gene>